<reference evidence="2" key="1">
    <citation type="journal article" date="2020" name="Nature">
        <title>Giant virus diversity and host interactions through global metagenomics.</title>
        <authorList>
            <person name="Schulz F."/>
            <person name="Roux S."/>
            <person name="Paez-Espino D."/>
            <person name="Jungbluth S."/>
            <person name="Walsh D.A."/>
            <person name="Denef V.J."/>
            <person name="McMahon K.D."/>
            <person name="Konstantinidis K.T."/>
            <person name="Eloe-Fadrosh E.A."/>
            <person name="Kyrpides N.C."/>
            <person name="Woyke T."/>
        </authorList>
    </citation>
    <scope>NUCLEOTIDE SEQUENCE</scope>
    <source>
        <strain evidence="2">GVMAG-M-3300010158-60</strain>
    </source>
</reference>
<proteinExistence type="predicted"/>
<name>A0A6C0BB14_9ZZZZ</name>
<accession>A0A6C0BB14</accession>
<sequence>MATQCAAWRVKDDQMFHFINGPKIHFPLRCEGKAIQGDKVCGKCAKKRNKPKPDKNIGNHPPIWWGTIDEAVKDFGALKSRMWGSQWFYEKVKAGNTISPEDMGRVKKAVQGTAMEVLSNAPLPEPPATVPTEKKKRVPKAKKEPEAKKAEVTQPVAVVQEEPIEPEEVHVVQVIKKELNGKQYYYDSGKKKLYEPSTGKYVGRWDSVKELVITSIPDSDAE</sequence>
<organism evidence="2">
    <name type="scientific">viral metagenome</name>
    <dbReference type="NCBI Taxonomy" id="1070528"/>
    <lineage>
        <taxon>unclassified sequences</taxon>
        <taxon>metagenomes</taxon>
        <taxon>organismal metagenomes</taxon>
    </lineage>
</organism>
<evidence type="ECO:0000256" key="1">
    <source>
        <dbReference type="SAM" id="MobiDB-lite"/>
    </source>
</evidence>
<feature type="region of interest" description="Disordered" evidence="1">
    <location>
        <begin position="120"/>
        <end position="149"/>
    </location>
</feature>
<dbReference type="EMBL" id="MN739110">
    <property type="protein sequence ID" value="QHS89455.1"/>
    <property type="molecule type" value="Genomic_DNA"/>
</dbReference>
<evidence type="ECO:0000313" key="2">
    <source>
        <dbReference type="EMBL" id="QHS89455.1"/>
    </source>
</evidence>
<protein>
    <submittedName>
        <fullName evidence="2">Uncharacterized protein</fullName>
    </submittedName>
</protein>
<dbReference type="AlphaFoldDB" id="A0A6C0BB14"/>